<keyword evidence="7" id="KW-1185">Reference proteome</keyword>
<dbReference type="Gene3D" id="3.80.10.10">
    <property type="entry name" value="Ribonuclease Inhibitor"/>
    <property type="match status" value="2"/>
</dbReference>
<dbReference type="SUPFAM" id="SSF56399">
    <property type="entry name" value="ADP-ribosylation"/>
    <property type="match status" value="1"/>
</dbReference>
<evidence type="ECO:0000313" key="7">
    <source>
        <dbReference type="Proteomes" id="UP001470230"/>
    </source>
</evidence>
<comment type="caution">
    <text evidence="6">The sequence shown here is derived from an EMBL/GenBank/DDBJ whole genome shotgun (WGS) entry which is preliminary data.</text>
</comment>
<feature type="region of interest" description="Disordered" evidence="4">
    <location>
        <begin position="454"/>
        <end position="560"/>
    </location>
</feature>
<dbReference type="InterPro" id="IPR001781">
    <property type="entry name" value="Znf_LIM"/>
</dbReference>
<evidence type="ECO:0000256" key="4">
    <source>
        <dbReference type="SAM" id="MobiDB-lite"/>
    </source>
</evidence>
<keyword evidence="2 3" id="KW-0862">Zinc</keyword>
<dbReference type="Pfam" id="PF13306">
    <property type="entry name" value="LRR_5"/>
    <property type="match status" value="3"/>
</dbReference>
<dbReference type="InterPro" id="IPR026906">
    <property type="entry name" value="LRR_5"/>
</dbReference>
<dbReference type="Gene3D" id="3.90.228.10">
    <property type="match status" value="1"/>
</dbReference>
<dbReference type="CDD" id="cd08368">
    <property type="entry name" value="LIM"/>
    <property type="match status" value="1"/>
</dbReference>
<name>A0ABR2KP95_9EUKA</name>
<dbReference type="Pfam" id="PF00412">
    <property type="entry name" value="LIM"/>
    <property type="match status" value="1"/>
</dbReference>
<evidence type="ECO:0000256" key="2">
    <source>
        <dbReference type="ARBA" id="ARBA00022833"/>
    </source>
</evidence>
<dbReference type="Gene3D" id="2.10.110.10">
    <property type="entry name" value="Cysteine Rich Protein"/>
    <property type="match status" value="1"/>
</dbReference>
<dbReference type="Proteomes" id="UP001470230">
    <property type="component" value="Unassembled WGS sequence"/>
</dbReference>
<dbReference type="SMART" id="SM00132">
    <property type="entry name" value="LIM"/>
    <property type="match status" value="1"/>
</dbReference>
<accession>A0ABR2KP95</accession>
<gene>
    <name evidence="6" type="ORF">M9Y10_030204</name>
</gene>
<dbReference type="InterPro" id="IPR032675">
    <property type="entry name" value="LRR_dom_sf"/>
</dbReference>
<dbReference type="PROSITE" id="PS00478">
    <property type="entry name" value="LIM_DOMAIN_1"/>
    <property type="match status" value="1"/>
</dbReference>
<dbReference type="EMBL" id="JAPFFF010000004">
    <property type="protein sequence ID" value="KAK8892950.1"/>
    <property type="molecule type" value="Genomic_DNA"/>
</dbReference>
<feature type="domain" description="LIM zinc-binding" evidence="5">
    <location>
        <begin position="563"/>
        <end position="628"/>
    </location>
</feature>
<evidence type="ECO:0000256" key="3">
    <source>
        <dbReference type="PROSITE-ProRule" id="PRU00125"/>
    </source>
</evidence>
<sequence length="1239" mass="143287">MFEIKDGLMVQINEADKTASIAESPKVSGNVFIPSFYENNNIKYKIISIGSSVFEKCNIDTLTFPDDSEVEIFADRCFSKANIKKLQIPAKVNKIDGSFIHINELQEIEISPNNHNFIFHNNQILLGKSNNDTSNFDILHFAMFNIEEITIPPQVAVIKEYSFYSHKQLKSIKFDANSQLKIIEKDAFSHTRIADLLFPATLEEICDESFIFTPGLKTVKFQPNSNLKKMINAFNNSKVESISLPASVQYIDDDCFSFTPNLFKLEVQEGNKFFKSINGDYIITESVKNSGVLDAILIARRNIESITIPAYIKVINNFSFQRCKNLKNIVFESNSSLEVIQSYAFCSISCEKIVFPPSLKELSSRSLFGNTKLKSVEFLSNSIILKKECLNKCAVTSIIFRNAEQITFENKALDGIPDNAKILLNKNANLSGDVSDDCRSKICSIEEEEERIQKEEEEKKRKEEEERIQKEEEEKKRKEEERIQKEKEGRIQKEEDEKKRKEEDERIQKEKEGRIQKEEEEKKRKEEKEKKRKEEEKKKKKDDDDKIKKGEREPPKKEEKPKIICPACKKPIETKQCMHYSNRPYHFECIKCSVCKKTFSKGDKKSDYVCISPGMFLCEQHYKEQQAPDAPSQIQSFMKEYDQKKKENIIEEVLNQSMLNSEDTSNYSEEEVLVTQEMVDSSIEQNQYEDILPTIALHVDKPPQEINCEKLPEVLGDDVAILGVKKNVIKKEPASSTTTKVPDEQISSIITLALLSSIATEQDQIFQEHQKYIDEFKDRLNSSIDNKAIIGNFVDAKIDNPDEKRVNQALKKPSVNQLQSSVVLNKKEIVELRKKAIEKIKKDSSQKDWNFVFSHTDLYNELEAQVRKDLEDNPYEMIMTGQTIITSKHFGEYEDIKDELKDEATERFLYHGSKLVNHFKIATGEFYNPAEDDDNKIKRKDAGYYGVGIYATDNIFYASMYANDVNTLGINEKTYVISCRSIYNKNKFEKLTDLSKNGEPIEDDIAKHYGYNTALVGNRNDYKPIPENEKDNNEIWANEYVFPHKNQFIPCLSFTVMRKDHYILWKDEKLDNSENAGYMNDLSKNMEVNIYGKKSVAEALEVIRKKKYAAVKLMTNAGENLTGKDLIIKAREIVGSDFVCLVFAGSKGHMEWISKMKNVILTTDSDEFKEFAALKMNVVSVLNFIEKIRGKYETRDYKFQIDEESLLKFPNCENEPYYRNYNYRNPIKGILKKIFSKFW</sequence>
<protein>
    <recommendedName>
        <fullName evidence="5">LIM zinc-binding domain-containing protein</fullName>
    </recommendedName>
</protein>
<evidence type="ECO:0000313" key="6">
    <source>
        <dbReference type="EMBL" id="KAK8892950.1"/>
    </source>
</evidence>
<evidence type="ECO:0000256" key="1">
    <source>
        <dbReference type="ARBA" id="ARBA00022723"/>
    </source>
</evidence>
<proteinExistence type="predicted"/>
<evidence type="ECO:0000259" key="5">
    <source>
        <dbReference type="PROSITE" id="PS50023"/>
    </source>
</evidence>
<keyword evidence="1 3" id="KW-0479">Metal-binding</keyword>
<organism evidence="6 7">
    <name type="scientific">Tritrichomonas musculus</name>
    <dbReference type="NCBI Taxonomy" id="1915356"/>
    <lineage>
        <taxon>Eukaryota</taxon>
        <taxon>Metamonada</taxon>
        <taxon>Parabasalia</taxon>
        <taxon>Tritrichomonadida</taxon>
        <taxon>Tritrichomonadidae</taxon>
        <taxon>Tritrichomonas</taxon>
    </lineage>
</organism>
<reference evidence="6 7" key="1">
    <citation type="submission" date="2024-04" db="EMBL/GenBank/DDBJ databases">
        <title>Tritrichomonas musculus Genome.</title>
        <authorList>
            <person name="Alves-Ferreira E."/>
            <person name="Grigg M."/>
            <person name="Lorenzi H."/>
            <person name="Galac M."/>
        </authorList>
    </citation>
    <scope>NUCLEOTIDE SEQUENCE [LARGE SCALE GENOMIC DNA]</scope>
    <source>
        <strain evidence="6 7">EAF2021</strain>
    </source>
</reference>
<keyword evidence="3" id="KW-0440">LIM domain</keyword>
<dbReference type="PROSITE" id="PS50023">
    <property type="entry name" value="LIM_DOMAIN_2"/>
    <property type="match status" value="1"/>
</dbReference>